<dbReference type="InterPro" id="IPR000740">
    <property type="entry name" value="GrpE"/>
</dbReference>
<evidence type="ECO:0000256" key="9">
    <source>
        <dbReference type="ARBA" id="ARBA00076414"/>
    </source>
</evidence>
<evidence type="ECO:0000313" key="15">
    <source>
        <dbReference type="EMBL" id="AFX99322.1"/>
    </source>
</evidence>
<dbReference type="GO" id="GO:0006457">
    <property type="term" value="P:protein folding"/>
    <property type="evidence" value="ECO:0007669"/>
    <property type="project" value="InterPro"/>
</dbReference>
<evidence type="ECO:0000313" key="16">
    <source>
        <dbReference type="Proteomes" id="UP000010077"/>
    </source>
</evidence>
<dbReference type="STRING" id="1193729.A1OE_1144"/>
<dbReference type="Gene3D" id="2.30.22.10">
    <property type="entry name" value="Head domain of nucleotide exchange factor GrpE"/>
    <property type="match status" value="1"/>
</dbReference>
<dbReference type="CDD" id="cd00446">
    <property type="entry name" value="GrpE"/>
    <property type="match status" value="1"/>
</dbReference>
<dbReference type="GO" id="GO:0051087">
    <property type="term" value="F:protein-folding chaperone binding"/>
    <property type="evidence" value="ECO:0007669"/>
    <property type="project" value="InterPro"/>
</dbReference>
<dbReference type="SUPFAM" id="SSF58014">
    <property type="entry name" value="Coiled-coil domain of nucleotide exchange factor GrpE"/>
    <property type="match status" value="1"/>
</dbReference>
<evidence type="ECO:0000256" key="1">
    <source>
        <dbReference type="ARBA" id="ARBA00004496"/>
    </source>
</evidence>
<dbReference type="OrthoDB" id="9789811at2"/>
<dbReference type="PRINTS" id="PR00773">
    <property type="entry name" value="GRPEPROTEIN"/>
</dbReference>
<evidence type="ECO:0000256" key="5">
    <source>
        <dbReference type="ARBA" id="ARBA00023016"/>
    </source>
</evidence>
<dbReference type="PANTHER" id="PTHR21237:SF23">
    <property type="entry name" value="GRPE PROTEIN HOMOLOG, MITOCHONDRIAL"/>
    <property type="match status" value="1"/>
</dbReference>
<evidence type="ECO:0000256" key="13">
    <source>
        <dbReference type="SAM" id="Coils"/>
    </source>
</evidence>
<dbReference type="InterPro" id="IPR009012">
    <property type="entry name" value="GrpE_head"/>
</dbReference>
<proteinExistence type="inferred from homology"/>
<dbReference type="GO" id="GO:0051082">
    <property type="term" value="F:unfolded protein binding"/>
    <property type="evidence" value="ECO:0007669"/>
    <property type="project" value="TreeGrafter"/>
</dbReference>
<comment type="function">
    <text evidence="7 10 11">Participates actively in the response to hyperosmotic and heat shock by preventing the aggregation of stress-denatured proteins, in association with DnaK and GrpE. It is the nucleotide exchange factor for DnaK and may function as a thermosensor. Unfolded proteins bind initially to DnaJ; upon interaction with the DnaJ-bound protein, DnaK hydrolyzes its bound ATP, resulting in the formation of a stable complex. GrpE releases ADP from DnaK; ATP binding to DnaK triggers the release of the substrate protein, thus completing the reaction cycle. Several rounds of ATP-dependent interactions between DnaJ, DnaK and GrpE are required for fully efficient folding.</text>
</comment>
<feature type="coiled-coil region" evidence="13">
    <location>
        <begin position="63"/>
        <end position="108"/>
    </location>
</feature>
<evidence type="ECO:0000256" key="12">
    <source>
        <dbReference type="RuleBase" id="RU004478"/>
    </source>
</evidence>
<evidence type="ECO:0000256" key="11">
    <source>
        <dbReference type="RuleBase" id="RU000639"/>
    </source>
</evidence>
<dbReference type="PATRIC" id="fig|1193729.4.peg.611"/>
<organism evidence="15 16">
    <name type="scientific">Candidatus Endolissoclinum faulkneri L2</name>
    <dbReference type="NCBI Taxonomy" id="1193729"/>
    <lineage>
        <taxon>Bacteria</taxon>
        <taxon>Pseudomonadati</taxon>
        <taxon>Pseudomonadota</taxon>
        <taxon>Alphaproteobacteria</taxon>
        <taxon>Rhodospirillales</taxon>
        <taxon>Rhodospirillaceae</taxon>
        <taxon>Candidatus Endolissoclinum</taxon>
    </lineage>
</organism>
<dbReference type="HOGENOM" id="CLU_057217_6_2_5"/>
<keyword evidence="13" id="KW-0175">Coiled coil</keyword>
<keyword evidence="4 10" id="KW-0963">Cytoplasm</keyword>
<dbReference type="InterPro" id="IPR013805">
    <property type="entry name" value="GrpE_CC"/>
</dbReference>
<dbReference type="Gene3D" id="3.90.20.20">
    <property type="match status" value="1"/>
</dbReference>
<comment type="similarity">
    <text evidence="2 10 12">Belongs to the GrpE family.</text>
</comment>
<dbReference type="PANTHER" id="PTHR21237">
    <property type="entry name" value="GRPE PROTEIN"/>
    <property type="match status" value="1"/>
</dbReference>
<keyword evidence="5 10" id="KW-0346">Stress response</keyword>
<dbReference type="HAMAP" id="MF_01151">
    <property type="entry name" value="GrpE"/>
    <property type="match status" value="1"/>
</dbReference>
<comment type="subunit">
    <text evidence="3 10">Homodimer.</text>
</comment>
<protein>
    <recommendedName>
        <fullName evidence="8 10">Protein GrpE</fullName>
    </recommendedName>
    <alternativeName>
        <fullName evidence="9 10">HSP-70 cofactor</fullName>
    </alternativeName>
</protein>
<keyword evidence="6 10" id="KW-0143">Chaperone</keyword>
<dbReference type="SUPFAM" id="SSF51064">
    <property type="entry name" value="Head domain of nucleotide exchange factor GrpE"/>
    <property type="match status" value="1"/>
</dbReference>
<reference evidence="15 16" key="1">
    <citation type="journal article" date="2012" name="Proc. Natl. Acad. Sci. U.S.A.">
        <title>Genome streamlining and chemical defense in a coral reef symbiosis.</title>
        <authorList>
            <person name="Kwan J.C."/>
            <person name="Donia M.S."/>
            <person name="Han A.W."/>
            <person name="Hirose E."/>
            <person name="Haygood M.G."/>
            <person name="Schmidt E.W."/>
        </authorList>
    </citation>
    <scope>NUCLEOTIDE SEQUENCE [LARGE SCALE GENOMIC DNA]</scope>
    <source>
        <strain evidence="15 16">L2</strain>
    </source>
</reference>
<dbReference type="RefSeq" id="WP_015088820.1">
    <property type="nucleotide sequence ID" value="NC_019566.1"/>
</dbReference>
<dbReference type="PROSITE" id="PS01071">
    <property type="entry name" value="GRPE"/>
    <property type="match status" value="1"/>
</dbReference>
<accession>K7YP61</accession>
<gene>
    <name evidence="10" type="primary">grpE</name>
    <name evidence="15" type="ORF">A1OE_1144</name>
</gene>
<dbReference type="GO" id="GO:0005737">
    <property type="term" value="C:cytoplasm"/>
    <property type="evidence" value="ECO:0007669"/>
    <property type="project" value="UniProtKB-SubCell"/>
</dbReference>
<dbReference type="FunFam" id="2.30.22.10:FF:000001">
    <property type="entry name" value="Protein GrpE"/>
    <property type="match status" value="1"/>
</dbReference>
<dbReference type="KEGG" id="thal:A1OE_1144"/>
<dbReference type="Proteomes" id="UP000010077">
    <property type="component" value="Chromosome"/>
</dbReference>
<evidence type="ECO:0000256" key="3">
    <source>
        <dbReference type="ARBA" id="ARBA00011738"/>
    </source>
</evidence>
<evidence type="ECO:0000256" key="6">
    <source>
        <dbReference type="ARBA" id="ARBA00023186"/>
    </source>
</evidence>
<evidence type="ECO:0000256" key="10">
    <source>
        <dbReference type="HAMAP-Rule" id="MF_01151"/>
    </source>
</evidence>
<evidence type="ECO:0000256" key="2">
    <source>
        <dbReference type="ARBA" id="ARBA00009054"/>
    </source>
</evidence>
<sequence length="237" mass="26965">MTKNIKNNKTSAQNLFDDPQQSVDDLQDKIVDTLVTEEFDLKEKETIESNEQEETIDTDSIEEDSQVMRIANLEQQLARFKDQALRALAEAENLRKRTEREKEQWSRLACADLAKDLLNAVDNLHRAIDALPVDRELLEDSIKNVIIGVEMTEKEILSAFDKHNIKQINPLGEKFDYNIHQAMFEVEDASKPLGTVVQVLAPGYVLHDRLLRPALVGVSKIINQKKQTIDSDTPSIT</sequence>
<evidence type="ECO:0000256" key="7">
    <source>
        <dbReference type="ARBA" id="ARBA00053401"/>
    </source>
</evidence>
<feature type="region of interest" description="Disordered" evidence="14">
    <location>
        <begin position="1"/>
        <end position="23"/>
    </location>
</feature>
<dbReference type="GO" id="GO:0042803">
    <property type="term" value="F:protein homodimerization activity"/>
    <property type="evidence" value="ECO:0007669"/>
    <property type="project" value="InterPro"/>
</dbReference>
<keyword evidence="16" id="KW-1185">Reference proteome</keyword>
<comment type="subcellular location">
    <subcellularLocation>
        <location evidence="1 10">Cytoplasm</location>
    </subcellularLocation>
</comment>
<evidence type="ECO:0000256" key="14">
    <source>
        <dbReference type="SAM" id="MobiDB-lite"/>
    </source>
</evidence>
<evidence type="ECO:0000256" key="8">
    <source>
        <dbReference type="ARBA" id="ARBA00072274"/>
    </source>
</evidence>
<evidence type="ECO:0000256" key="4">
    <source>
        <dbReference type="ARBA" id="ARBA00022490"/>
    </source>
</evidence>
<dbReference type="GO" id="GO:0000774">
    <property type="term" value="F:adenyl-nucleotide exchange factor activity"/>
    <property type="evidence" value="ECO:0007669"/>
    <property type="project" value="InterPro"/>
</dbReference>
<dbReference type="AlphaFoldDB" id="K7YP61"/>
<name>K7YP61_9PROT</name>
<dbReference type="EMBL" id="CP003539">
    <property type="protein sequence ID" value="AFX99322.1"/>
    <property type="molecule type" value="Genomic_DNA"/>
</dbReference>
<dbReference type="Pfam" id="PF01025">
    <property type="entry name" value="GrpE"/>
    <property type="match status" value="1"/>
</dbReference>
<dbReference type="eggNOG" id="COG0576">
    <property type="taxonomic scope" value="Bacteria"/>
</dbReference>